<evidence type="ECO:0000313" key="3">
    <source>
        <dbReference type="Proteomes" id="UP000253075"/>
    </source>
</evidence>
<proteinExistence type="predicted"/>
<name>A0ABD7G6B3_AERHY</name>
<evidence type="ECO:0000256" key="1">
    <source>
        <dbReference type="SAM" id="MobiDB-lite"/>
    </source>
</evidence>
<organism evidence="2 3">
    <name type="scientific">Aeromonas hydrophila</name>
    <dbReference type="NCBI Taxonomy" id="644"/>
    <lineage>
        <taxon>Bacteria</taxon>
        <taxon>Pseudomonadati</taxon>
        <taxon>Pseudomonadota</taxon>
        <taxon>Gammaproteobacteria</taxon>
        <taxon>Aeromonadales</taxon>
        <taxon>Aeromonadaceae</taxon>
        <taxon>Aeromonas</taxon>
    </lineage>
</organism>
<dbReference type="EMBL" id="PUTQ01000019">
    <property type="protein sequence ID" value="RCF48412.1"/>
    <property type="molecule type" value="Genomic_DNA"/>
</dbReference>
<evidence type="ECO:0000313" key="2">
    <source>
        <dbReference type="EMBL" id="RCF48412.1"/>
    </source>
</evidence>
<reference evidence="3" key="2">
    <citation type="submission" date="2018-02" db="EMBL/GenBank/DDBJ databases">
        <title>Phenotypic characterization and whole genome analysis of multidrug-resistant, extended-spectrum beta-lactamase-producing bacteria isolated from dogs in Germany.</title>
        <authorList>
            <person name="Williamson C."/>
        </authorList>
    </citation>
    <scope>NUCLEOTIDE SEQUENCE [LARGE SCALE GENOMIC DNA]</scope>
    <source>
        <strain evidence="3">AFG_SD03_1510_Ahy_093</strain>
    </source>
</reference>
<feature type="compositionally biased region" description="Acidic residues" evidence="1">
    <location>
        <begin position="125"/>
        <end position="137"/>
    </location>
</feature>
<accession>A0ABD7G6B3</accession>
<comment type="caution">
    <text evidence="2">The sequence shown here is derived from an EMBL/GenBank/DDBJ whole genome shotgun (WGS) entry which is preliminary data.</text>
</comment>
<dbReference type="Proteomes" id="UP000253075">
    <property type="component" value="Unassembled WGS sequence"/>
</dbReference>
<feature type="region of interest" description="Disordered" evidence="1">
    <location>
        <begin position="32"/>
        <end position="55"/>
    </location>
</feature>
<feature type="region of interest" description="Disordered" evidence="1">
    <location>
        <begin position="102"/>
        <end position="137"/>
    </location>
</feature>
<sequence length="177" mass="19581">MGITSARLGIKTRLQGWEVVPAGTHEARKAAEAAARGVGVKTGDSPAPWSSDNNCTRPDPDAFSDQIMREQWGLSPFSIDRLRAGSNLTVDGFTLWLENGQLQSSRTRPSEPDWQLDGSPPTELDQPDEYTVPEDDPDWPMLVELYGKVYQAQGHTGAHRWIEMLRSSCTVRSTNTP</sequence>
<gene>
    <name evidence="2" type="ORF">C6C11_13810</name>
</gene>
<feature type="compositionally biased region" description="Low complexity" evidence="1">
    <location>
        <begin position="32"/>
        <end position="41"/>
    </location>
</feature>
<protein>
    <submittedName>
        <fullName evidence="2">Uncharacterized protein</fullName>
    </submittedName>
</protein>
<reference evidence="2 3" key="1">
    <citation type="journal article" date="2018" name="PLoS ONE">
        <title>Phenotypic characterization and whole genome analysis of extended-spectrum beta-lactamase-producing bacteria isolated from dogs in Germany.</title>
        <authorList>
            <person name="Boehmer T."/>
            <person name="Vogler A.J."/>
            <person name="Thomas A."/>
            <person name="Sauer S."/>
            <person name="Hergenroether M."/>
            <person name="Straubinger R.K."/>
            <person name="Birdsell D."/>
            <person name="Keim P."/>
            <person name="Sahl J.W."/>
            <person name="Williamson C.H."/>
            <person name="Riehm J.M."/>
        </authorList>
    </citation>
    <scope>NUCLEOTIDE SEQUENCE [LARGE SCALE GENOMIC DNA]</scope>
    <source>
        <strain evidence="2 3">AFG_SD03_1510_Ahy_093</strain>
    </source>
</reference>
<dbReference type="AlphaFoldDB" id="A0ABD7G6B3"/>